<dbReference type="InterPro" id="IPR013083">
    <property type="entry name" value="Znf_RING/FYVE/PHD"/>
</dbReference>
<reference evidence="2 3" key="1">
    <citation type="submission" date="2012-04" db="EMBL/GenBank/DDBJ databases">
        <title>The Genome Sequence of Saprolegnia declina VS20.</title>
        <authorList>
            <consortium name="The Broad Institute Genome Sequencing Platform"/>
            <person name="Russ C."/>
            <person name="Nusbaum C."/>
            <person name="Tyler B."/>
            <person name="van West P."/>
            <person name="Dieguez-Uribeondo J."/>
            <person name="de Bruijn I."/>
            <person name="Tripathy S."/>
            <person name="Jiang R."/>
            <person name="Young S.K."/>
            <person name="Zeng Q."/>
            <person name="Gargeya S."/>
            <person name="Fitzgerald M."/>
            <person name="Haas B."/>
            <person name="Abouelleil A."/>
            <person name="Alvarado L."/>
            <person name="Arachchi H.M."/>
            <person name="Berlin A."/>
            <person name="Chapman S.B."/>
            <person name="Goldberg J."/>
            <person name="Griggs A."/>
            <person name="Gujja S."/>
            <person name="Hansen M."/>
            <person name="Howarth C."/>
            <person name="Imamovic A."/>
            <person name="Larimer J."/>
            <person name="McCowen C."/>
            <person name="Montmayeur A."/>
            <person name="Murphy C."/>
            <person name="Neiman D."/>
            <person name="Pearson M."/>
            <person name="Priest M."/>
            <person name="Roberts A."/>
            <person name="Saif S."/>
            <person name="Shea T."/>
            <person name="Sisk P."/>
            <person name="Sykes S."/>
            <person name="Wortman J."/>
            <person name="Nusbaum C."/>
            <person name="Birren B."/>
        </authorList>
    </citation>
    <scope>NUCLEOTIDE SEQUENCE [LARGE SCALE GENOMIC DNA]</scope>
    <source>
        <strain evidence="2 3">VS20</strain>
    </source>
</reference>
<feature type="compositionally biased region" description="Polar residues" evidence="1">
    <location>
        <begin position="328"/>
        <end position="345"/>
    </location>
</feature>
<sequence>MNMGKHKRPGYPVRDDFLPRNSLSSARKAELATFGAAAFDTFVQKAIVGDRSIAWTLIDDTVDQIKLYEGRVPFLDKHGLPYLATTTFPGELATIAGLHGATTHADCIEFIRAYAPDVLDMVVLEMFPSAARPMTLKWSAVASPWALTISDRDFLYLEISDYFQLPDGRRGWGYCQVSVELAHVPSLQASALKLVRGVLCHTGCLYMESLVDDGCVDVIYHIASDFRGRIPYWARKHGIKSRVRQLLLLSATAREDAAKRKQTICSLCEKAGSRLFRRLRQCDGCSEMVCPKCREKWVHADGSSRRLCTYCSCMDRSTNSVRVSRRTQGTASSTSLPTPPKSYSQRHMPAIDSGRSQEHRASFSKSEMDLSYLGAYSKAPPPAAPTRQILSLGL</sequence>
<dbReference type="InterPro" id="IPR011011">
    <property type="entry name" value="Znf_FYVE_PHD"/>
</dbReference>
<evidence type="ECO:0000313" key="2">
    <source>
        <dbReference type="EMBL" id="EQC33831.1"/>
    </source>
</evidence>
<name>T0QGG0_SAPDV</name>
<evidence type="ECO:0000256" key="1">
    <source>
        <dbReference type="SAM" id="MobiDB-lite"/>
    </source>
</evidence>
<dbReference type="SUPFAM" id="SSF55961">
    <property type="entry name" value="Bet v1-like"/>
    <property type="match status" value="1"/>
</dbReference>
<keyword evidence="3" id="KW-1185">Reference proteome</keyword>
<dbReference type="Proteomes" id="UP000030762">
    <property type="component" value="Unassembled WGS sequence"/>
</dbReference>
<dbReference type="GeneID" id="19949240"/>
<dbReference type="VEuPathDB" id="FungiDB:SDRG_08513"/>
<protein>
    <recommendedName>
        <fullName evidence="4">FYVE-type domain-containing protein</fullName>
    </recommendedName>
</protein>
<dbReference type="PANTHER" id="PTHR13510:SF44">
    <property type="entry name" value="RABENOSYN-5"/>
    <property type="match status" value="1"/>
</dbReference>
<dbReference type="InterPro" id="IPR052727">
    <property type="entry name" value="Rab4/Rab5_effector"/>
</dbReference>
<dbReference type="EMBL" id="JH767157">
    <property type="protein sequence ID" value="EQC33831.1"/>
    <property type="molecule type" value="Genomic_DNA"/>
</dbReference>
<dbReference type="Gene3D" id="3.30.530.20">
    <property type="match status" value="1"/>
</dbReference>
<dbReference type="OMA" id="RIPYWAR"/>
<dbReference type="Gene3D" id="3.30.40.10">
    <property type="entry name" value="Zinc/RING finger domain, C3HC4 (zinc finger)"/>
    <property type="match status" value="1"/>
</dbReference>
<evidence type="ECO:0008006" key="4">
    <source>
        <dbReference type="Google" id="ProtNLM"/>
    </source>
</evidence>
<dbReference type="OrthoDB" id="10283008at2759"/>
<organism evidence="2 3">
    <name type="scientific">Saprolegnia diclina (strain VS20)</name>
    <dbReference type="NCBI Taxonomy" id="1156394"/>
    <lineage>
        <taxon>Eukaryota</taxon>
        <taxon>Sar</taxon>
        <taxon>Stramenopiles</taxon>
        <taxon>Oomycota</taxon>
        <taxon>Saprolegniomycetes</taxon>
        <taxon>Saprolegniales</taxon>
        <taxon>Saprolegniaceae</taxon>
        <taxon>Saprolegnia</taxon>
    </lineage>
</organism>
<feature type="region of interest" description="Disordered" evidence="1">
    <location>
        <begin position="322"/>
        <end position="365"/>
    </location>
</feature>
<accession>T0QGG0</accession>
<dbReference type="InParanoid" id="T0QGG0"/>
<gene>
    <name evidence="2" type="ORF">SDRG_08513</name>
</gene>
<dbReference type="InterPro" id="IPR023393">
    <property type="entry name" value="START-like_dom_sf"/>
</dbReference>
<proteinExistence type="predicted"/>
<dbReference type="RefSeq" id="XP_008612626.1">
    <property type="nucleotide sequence ID" value="XM_008614404.1"/>
</dbReference>
<evidence type="ECO:0000313" key="3">
    <source>
        <dbReference type="Proteomes" id="UP000030762"/>
    </source>
</evidence>
<dbReference type="AlphaFoldDB" id="T0QGG0"/>
<dbReference type="PANTHER" id="PTHR13510">
    <property type="entry name" value="FYVE-FINGER-CONTAINING RAB5 EFFECTOR PROTEIN RABENOSYN-5-RELATED"/>
    <property type="match status" value="1"/>
</dbReference>
<dbReference type="SUPFAM" id="SSF57903">
    <property type="entry name" value="FYVE/PHD zinc finger"/>
    <property type="match status" value="1"/>
</dbReference>